<sequence>MELRVEKLTKQYGSKIAVDQIDLCLTRGVYGLLGANGAGKTTLMRLLCDIQTPTAGEVLYDNQEIQQMGEKYRNLLGYLPQDFGYYPEFSAYKFMLYISAVKGLSRGYARQRSLELLDTVGLLEVKDKKIKTFSGGMKQRLGIAQAMLNNPRILILDEPTAGLDPKERVRFRNLISSFAANKIVLLSTHIVSDVEYIASQILVMKNGRLIHSGKPEEIIRTIQGRVWECRATSDLVGQISASFDVINLRNEGEETILRLLADDSPMPGAREAAPNLEDLYMYYFNDEEGREKHVGTDKI</sequence>
<gene>
    <name evidence="6" type="primary">yxlF_5</name>
    <name evidence="6" type="ORF">AMURIS_02931</name>
</gene>
<evidence type="ECO:0000313" key="7">
    <source>
        <dbReference type="Proteomes" id="UP000236311"/>
    </source>
</evidence>
<evidence type="ECO:0000259" key="5">
    <source>
        <dbReference type="PROSITE" id="PS50893"/>
    </source>
</evidence>
<dbReference type="PANTHER" id="PTHR43335:SF2">
    <property type="entry name" value="ABC TRANSPORTER, ATP-BINDING PROTEIN"/>
    <property type="match status" value="1"/>
</dbReference>
<protein>
    <submittedName>
        <fullName evidence="6">Putative ABC transporter ATP-binding protein YxlF</fullName>
        <ecNumber evidence="6">3.6.3.-</ecNumber>
    </submittedName>
</protein>
<reference evidence="6 7" key="1">
    <citation type="submission" date="2018-01" db="EMBL/GenBank/DDBJ databases">
        <authorList>
            <person name="Gaut B.S."/>
            <person name="Morton B.R."/>
            <person name="Clegg M.T."/>
            <person name="Duvall M.R."/>
        </authorList>
    </citation>
    <scope>NUCLEOTIDE SEQUENCE [LARGE SCALE GENOMIC DNA]</scope>
    <source>
        <strain evidence="6">GP69</strain>
    </source>
</reference>
<dbReference type="InterPro" id="IPR003593">
    <property type="entry name" value="AAA+_ATPase"/>
</dbReference>
<dbReference type="RefSeq" id="WP_103240270.1">
    <property type="nucleotide sequence ID" value="NZ_CANRXC010000002.1"/>
</dbReference>
<keyword evidence="7" id="KW-1185">Reference proteome</keyword>
<dbReference type="PROSITE" id="PS00211">
    <property type="entry name" value="ABC_TRANSPORTER_1"/>
    <property type="match status" value="1"/>
</dbReference>
<dbReference type="Gene3D" id="3.40.50.300">
    <property type="entry name" value="P-loop containing nucleotide triphosphate hydrolases"/>
    <property type="match status" value="1"/>
</dbReference>
<keyword evidence="2" id="KW-0813">Transport</keyword>
<dbReference type="SMART" id="SM00382">
    <property type="entry name" value="AAA"/>
    <property type="match status" value="1"/>
</dbReference>
<dbReference type="InterPro" id="IPR027417">
    <property type="entry name" value="P-loop_NTPase"/>
</dbReference>
<dbReference type="AlphaFoldDB" id="A0A2K4ZI99"/>
<keyword evidence="3" id="KW-0547">Nucleotide-binding</keyword>
<dbReference type="PROSITE" id="PS50893">
    <property type="entry name" value="ABC_TRANSPORTER_2"/>
    <property type="match status" value="1"/>
</dbReference>
<keyword evidence="4 6" id="KW-0067">ATP-binding</keyword>
<dbReference type="Proteomes" id="UP000236311">
    <property type="component" value="Unassembled WGS sequence"/>
</dbReference>
<dbReference type="CDD" id="cd03264">
    <property type="entry name" value="ABC_drug_resistance_like"/>
    <property type="match status" value="1"/>
</dbReference>
<evidence type="ECO:0000256" key="1">
    <source>
        <dbReference type="ARBA" id="ARBA00005417"/>
    </source>
</evidence>
<dbReference type="InterPro" id="IPR017871">
    <property type="entry name" value="ABC_transporter-like_CS"/>
</dbReference>
<dbReference type="SUPFAM" id="SSF52540">
    <property type="entry name" value="P-loop containing nucleoside triphosphate hydrolases"/>
    <property type="match status" value="1"/>
</dbReference>
<organism evidence="6 7">
    <name type="scientific">Acetatifactor muris</name>
    <dbReference type="NCBI Taxonomy" id="879566"/>
    <lineage>
        <taxon>Bacteria</taxon>
        <taxon>Bacillati</taxon>
        <taxon>Bacillota</taxon>
        <taxon>Clostridia</taxon>
        <taxon>Lachnospirales</taxon>
        <taxon>Lachnospiraceae</taxon>
        <taxon>Acetatifactor</taxon>
    </lineage>
</organism>
<dbReference type="GO" id="GO:0016887">
    <property type="term" value="F:ATP hydrolysis activity"/>
    <property type="evidence" value="ECO:0007669"/>
    <property type="project" value="InterPro"/>
</dbReference>
<dbReference type="EMBL" id="OFSM01000014">
    <property type="protein sequence ID" value="SOY30208.1"/>
    <property type="molecule type" value="Genomic_DNA"/>
</dbReference>
<evidence type="ECO:0000313" key="6">
    <source>
        <dbReference type="EMBL" id="SOY30208.1"/>
    </source>
</evidence>
<accession>A0A2K4ZI99</accession>
<dbReference type="GO" id="GO:0005524">
    <property type="term" value="F:ATP binding"/>
    <property type="evidence" value="ECO:0007669"/>
    <property type="project" value="UniProtKB-KW"/>
</dbReference>
<evidence type="ECO:0000256" key="4">
    <source>
        <dbReference type="ARBA" id="ARBA00022840"/>
    </source>
</evidence>
<dbReference type="OrthoDB" id="9775135at2"/>
<dbReference type="PANTHER" id="PTHR43335">
    <property type="entry name" value="ABC TRANSPORTER, ATP-BINDING PROTEIN"/>
    <property type="match status" value="1"/>
</dbReference>
<feature type="domain" description="ABC transporter" evidence="5">
    <location>
        <begin position="3"/>
        <end position="231"/>
    </location>
</feature>
<dbReference type="EC" id="3.6.3.-" evidence="6"/>
<name>A0A2K4ZI99_9FIRM</name>
<dbReference type="Pfam" id="PF00005">
    <property type="entry name" value="ABC_tran"/>
    <property type="match status" value="1"/>
</dbReference>
<dbReference type="InterPro" id="IPR003439">
    <property type="entry name" value="ABC_transporter-like_ATP-bd"/>
</dbReference>
<proteinExistence type="inferred from homology"/>
<keyword evidence="6" id="KW-0378">Hydrolase</keyword>
<comment type="similarity">
    <text evidence="1">Belongs to the ABC transporter superfamily.</text>
</comment>
<evidence type="ECO:0000256" key="2">
    <source>
        <dbReference type="ARBA" id="ARBA00022448"/>
    </source>
</evidence>
<evidence type="ECO:0000256" key="3">
    <source>
        <dbReference type="ARBA" id="ARBA00022741"/>
    </source>
</evidence>